<keyword evidence="2" id="KW-1185">Reference proteome</keyword>
<organism evidence="1 2">
    <name type="scientific">Rhizomicrobium electricum</name>
    <dbReference type="NCBI Taxonomy" id="480070"/>
    <lineage>
        <taxon>Bacteria</taxon>
        <taxon>Pseudomonadati</taxon>
        <taxon>Pseudomonadota</taxon>
        <taxon>Alphaproteobacteria</taxon>
        <taxon>Micropepsales</taxon>
        <taxon>Micropepsaceae</taxon>
        <taxon>Rhizomicrobium</taxon>
    </lineage>
</organism>
<protein>
    <submittedName>
        <fullName evidence="1">Uncharacterized protein</fullName>
    </submittedName>
</protein>
<evidence type="ECO:0000313" key="2">
    <source>
        <dbReference type="Proteomes" id="UP001499951"/>
    </source>
</evidence>
<reference evidence="1 2" key="1">
    <citation type="journal article" date="2019" name="Int. J. Syst. Evol. Microbiol.">
        <title>The Global Catalogue of Microorganisms (GCM) 10K type strain sequencing project: providing services to taxonomists for standard genome sequencing and annotation.</title>
        <authorList>
            <consortium name="The Broad Institute Genomics Platform"/>
            <consortium name="The Broad Institute Genome Sequencing Center for Infectious Disease"/>
            <person name="Wu L."/>
            <person name="Ma J."/>
        </authorList>
    </citation>
    <scope>NUCLEOTIDE SEQUENCE [LARGE SCALE GENOMIC DNA]</scope>
    <source>
        <strain evidence="1 2">JCM 15089</strain>
    </source>
</reference>
<proteinExistence type="predicted"/>
<dbReference type="EMBL" id="BAAADD010000009">
    <property type="protein sequence ID" value="GAA0582674.1"/>
    <property type="molecule type" value="Genomic_DNA"/>
</dbReference>
<name>A0ABN1F573_9PROT</name>
<evidence type="ECO:0000313" key="1">
    <source>
        <dbReference type="EMBL" id="GAA0582674.1"/>
    </source>
</evidence>
<comment type="caution">
    <text evidence="1">The sequence shown here is derived from an EMBL/GenBank/DDBJ whole genome shotgun (WGS) entry which is preliminary data.</text>
</comment>
<dbReference type="Proteomes" id="UP001499951">
    <property type="component" value="Unassembled WGS sequence"/>
</dbReference>
<sequence length="224" mass="24355">MGGDLRFVLGVFVTSVVAAISLDANAAGESALSQRQLRQVFESVGARDLRQIALQSDYYSPGNMVYAASEQPRQTTREICTTREIRIAIKAGAPERAAPEWVQITSQWFNGSCKSVKFFHSAQGLTVDEIPRMIELAVGVAHGAGTNGIVHFESEAIRIAAAQASMANVWDIGRSPKDRVRCSFFVPRLKPEMLSVELVFDGNNLKAASVYEENGPDIVAVPAR</sequence>
<gene>
    <name evidence="1" type="ORF">GCM10008942_34510</name>
</gene>
<accession>A0ABN1F573</accession>